<comment type="caution">
    <text evidence="12">The sequence shown here is derived from an EMBL/GenBank/DDBJ whole genome shotgun (WGS) entry which is preliminary data.</text>
</comment>
<keyword evidence="6" id="KW-0067">ATP-binding</keyword>
<evidence type="ECO:0000256" key="6">
    <source>
        <dbReference type="ARBA" id="ARBA00022840"/>
    </source>
</evidence>
<evidence type="ECO:0000256" key="5">
    <source>
        <dbReference type="ARBA" id="ARBA00022777"/>
    </source>
</evidence>
<dbReference type="Pfam" id="PF13614">
    <property type="entry name" value="AAA_31"/>
    <property type="match status" value="1"/>
</dbReference>
<dbReference type="PANTHER" id="PTHR32309:SF13">
    <property type="entry name" value="FERRIC ENTEROBACTIN TRANSPORT PROTEIN FEPE"/>
    <property type="match status" value="1"/>
</dbReference>
<evidence type="ECO:0000256" key="4">
    <source>
        <dbReference type="ARBA" id="ARBA00022741"/>
    </source>
</evidence>
<evidence type="ECO:0000256" key="9">
    <source>
        <dbReference type="SAM" id="Phobius"/>
    </source>
</evidence>
<evidence type="ECO:0000259" key="11">
    <source>
        <dbReference type="Pfam" id="PF13807"/>
    </source>
</evidence>
<dbReference type="InterPro" id="IPR025669">
    <property type="entry name" value="AAA_dom"/>
</dbReference>
<organism evidence="12 13">
    <name type="scientific">Gaoshiqia sediminis</name>
    <dbReference type="NCBI Taxonomy" id="2986998"/>
    <lineage>
        <taxon>Bacteria</taxon>
        <taxon>Pseudomonadati</taxon>
        <taxon>Bacteroidota</taxon>
        <taxon>Bacteroidia</taxon>
        <taxon>Marinilabiliales</taxon>
        <taxon>Prolixibacteraceae</taxon>
        <taxon>Gaoshiqia</taxon>
    </lineage>
</organism>
<evidence type="ECO:0000259" key="10">
    <source>
        <dbReference type="Pfam" id="PF13614"/>
    </source>
</evidence>
<feature type="transmembrane region" description="Helical" evidence="9">
    <location>
        <begin position="24"/>
        <end position="45"/>
    </location>
</feature>
<dbReference type="EC" id="2.7.10.2" evidence="2"/>
<keyword evidence="7" id="KW-0829">Tyrosine-protein kinase</keyword>
<keyword evidence="9" id="KW-0812">Transmembrane</keyword>
<keyword evidence="5" id="KW-0418">Kinase</keyword>
<comment type="catalytic activity">
    <reaction evidence="8">
        <text>L-tyrosyl-[protein] + ATP = O-phospho-L-tyrosyl-[protein] + ADP + H(+)</text>
        <dbReference type="Rhea" id="RHEA:10596"/>
        <dbReference type="Rhea" id="RHEA-COMP:10136"/>
        <dbReference type="Rhea" id="RHEA-COMP:20101"/>
        <dbReference type="ChEBI" id="CHEBI:15378"/>
        <dbReference type="ChEBI" id="CHEBI:30616"/>
        <dbReference type="ChEBI" id="CHEBI:46858"/>
        <dbReference type="ChEBI" id="CHEBI:61978"/>
        <dbReference type="ChEBI" id="CHEBI:456216"/>
        <dbReference type="EC" id="2.7.10.2"/>
    </reaction>
</comment>
<dbReference type="InterPro" id="IPR005702">
    <property type="entry name" value="Wzc-like_C"/>
</dbReference>
<reference evidence="12" key="1">
    <citation type="submission" date="2022-10" db="EMBL/GenBank/DDBJ databases">
        <title>Gaoshiqiia sediminis gen. nov., sp. nov., isolated from coastal sediment.</title>
        <authorList>
            <person name="Yu W.X."/>
            <person name="Mu D.S."/>
            <person name="Du J.Z."/>
            <person name="Liang Y.Q."/>
        </authorList>
    </citation>
    <scope>NUCLEOTIDE SEQUENCE</scope>
    <source>
        <strain evidence="12">A06</strain>
    </source>
</reference>
<dbReference type="GO" id="GO:0004715">
    <property type="term" value="F:non-membrane spanning protein tyrosine kinase activity"/>
    <property type="evidence" value="ECO:0007669"/>
    <property type="project" value="UniProtKB-EC"/>
</dbReference>
<dbReference type="InterPro" id="IPR050445">
    <property type="entry name" value="Bact_polysacc_biosynth/exp"/>
</dbReference>
<dbReference type="InterPro" id="IPR032807">
    <property type="entry name" value="GNVR"/>
</dbReference>
<keyword evidence="9" id="KW-1133">Transmembrane helix</keyword>
<evidence type="ECO:0000256" key="8">
    <source>
        <dbReference type="ARBA" id="ARBA00051245"/>
    </source>
</evidence>
<protein>
    <recommendedName>
        <fullName evidence="2">non-specific protein-tyrosine kinase</fullName>
        <ecNumber evidence="2">2.7.10.2</ecNumber>
    </recommendedName>
</protein>
<gene>
    <name evidence="12" type="ORF">N2K84_02875</name>
</gene>
<accession>A0AA41Y5T0</accession>
<dbReference type="SUPFAM" id="SSF52540">
    <property type="entry name" value="P-loop containing nucleoside triphosphate hydrolases"/>
    <property type="match status" value="1"/>
</dbReference>
<dbReference type="Pfam" id="PF13807">
    <property type="entry name" value="GNVR"/>
    <property type="match status" value="1"/>
</dbReference>
<evidence type="ECO:0000256" key="1">
    <source>
        <dbReference type="ARBA" id="ARBA00007316"/>
    </source>
</evidence>
<dbReference type="GO" id="GO:0005524">
    <property type="term" value="F:ATP binding"/>
    <property type="evidence" value="ECO:0007669"/>
    <property type="project" value="UniProtKB-KW"/>
</dbReference>
<sequence length="806" mass="91922">MAQNINNVDNSDLRQFVLLITKNYKLFVVCVIIALVVGFLANSYMVPKYKIASSMLIKEENNKAGGNVTDFLNSSLFGANKNFQNELWVLKSAPVIKQTISNLDLTTVYCQKRGLQYFEVYGKVPFRVLRLQNHIQPVNVRFQISILDNEYFRIKTKGRDVSFVDINSSELAYRKEKWEFEYYGKFGKLIETDDLSFVVELDAFAENSTDQTDNYYFSFTDTQTLAEGLRGQLTFRVVDKMATVIEIVYKSPSVAKGKDIVNELMNVYSQQNLERKNHSAGITINYIEQQLNEISDSLSYTEDKLQRFRSSNQLLNVSEQATGITVQYMDLQNRLAELEANKRYYDYVDDYLSKNEDISNMIVPASMGIPDQMLNNLMSELMSAQAQRSNLIQNNQELNPLVQKLTIQIENIKKTISENISALRKTTDISVDEMNKRIRKVEAAISRLPATQRQLGGIERSYRLNDAIYNYLLEKRAEAKITLASNIPDNIIIEPAKMVGTDPVSPNVQLNFLIALFLGLALPFGFVIFKSATNDKIETQETIERLTPAPVLGKIAHNHRRHVSLVFDYPNSTLAESFRTLRTNIEYQFRNESRKVILVTSCLAGEGKSFTSLNLAMSYALLGRRTLLVDYDLRKAGAYFKDHEEIKVGLCDWYSNGTSSKSIIGHSPYKNLDYIKSGMIPSNPTELLALDKTQLLFDHLKTVYDCIILDTSPLALVSDTYQLMDYADIKIVIVRYNFSIKNVFAMIMKDLKQKGIPNVGIVMNDNRVYGEQYGYGYGYNHQKSPLDTIKRKGSQYMKAVLGKHIK</sequence>
<evidence type="ECO:0000313" key="12">
    <source>
        <dbReference type="EMBL" id="MCW0481657.1"/>
    </source>
</evidence>
<dbReference type="NCBIfam" id="TIGR01007">
    <property type="entry name" value="eps_fam"/>
    <property type="match status" value="1"/>
</dbReference>
<dbReference type="GO" id="GO:0005886">
    <property type="term" value="C:plasma membrane"/>
    <property type="evidence" value="ECO:0007669"/>
    <property type="project" value="TreeGrafter"/>
</dbReference>
<dbReference type="PANTHER" id="PTHR32309">
    <property type="entry name" value="TYROSINE-PROTEIN KINASE"/>
    <property type="match status" value="1"/>
</dbReference>
<dbReference type="AlphaFoldDB" id="A0AA41Y5T0"/>
<evidence type="ECO:0000256" key="2">
    <source>
        <dbReference type="ARBA" id="ARBA00011903"/>
    </source>
</evidence>
<keyword evidence="3 12" id="KW-0808">Transferase</keyword>
<keyword evidence="9" id="KW-0472">Membrane</keyword>
<evidence type="ECO:0000256" key="3">
    <source>
        <dbReference type="ARBA" id="ARBA00022679"/>
    </source>
</evidence>
<keyword evidence="13" id="KW-1185">Reference proteome</keyword>
<feature type="domain" description="Tyrosine-protein kinase G-rich" evidence="11">
    <location>
        <begin position="451"/>
        <end position="531"/>
    </location>
</feature>
<feature type="domain" description="AAA" evidence="10">
    <location>
        <begin position="595"/>
        <end position="740"/>
    </location>
</feature>
<dbReference type="EMBL" id="JAPAAF010000002">
    <property type="protein sequence ID" value="MCW0481657.1"/>
    <property type="molecule type" value="Genomic_DNA"/>
</dbReference>
<dbReference type="Proteomes" id="UP001163821">
    <property type="component" value="Unassembled WGS sequence"/>
</dbReference>
<keyword evidence="4" id="KW-0547">Nucleotide-binding</keyword>
<evidence type="ECO:0000313" key="13">
    <source>
        <dbReference type="Proteomes" id="UP001163821"/>
    </source>
</evidence>
<evidence type="ECO:0000256" key="7">
    <source>
        <dbReference type="ARBA" id="ARBA00023137"/>
    </source>
</evidence>
<dbReference type="CDD" id="cd05387">
    <property type="entry name" value="BY-kinase"/>
    <property type="match status" value="1"/>
</dbReference>
<dbReference type="InterPro" id="IPR027417">
    <property type="entry name" value="P-loop_NTPase"/>
</dbReference>
<proteinExistence type="inferred from homology"/>
<name>A0AA41Y5T0_9BACT</name>
<dbReference type="Gene3D" id="3.40.50.300">
    <property type="entry name" value="P-loop containing nucleotide triphosphate hydrolases"/>
    <property type="match status" value="1"/>
</dbReference>
<dbReference type="RefSeq" id="WP_282590266.1">
    <property type="nucleotide sequence ID" value="NZ_JAPAAF010000002.1"/>
</dbReference>
<comment type="similarity">
    <text evidence="1">Belongs to the CpsD/CapB family.</text>
</comment>